<dbReference type="PATRIC" id="fig|1620.3.peg.609"/>
<organism evidence="2 3">
    <name type="scientific">Weissella minor</name>
    <dbReference type="NCBI Taxonomy" id="1620"/>
    <lineage>
        <taxon>Bacteria</taxon>
        <taxon>Bacillati</taxon>
        <taxon>Bacillota</taxon>
        <taxon>Bacilli</taxon>
        <taxon>Lactobacillales</taxon>
        <taxon>Lactobacillaceae</taxon>
        <taxon>Weissella</taxon>
    </lineage>
</organism>
<reference evidence="2 3" key="1">
    <citation type="journal article" date="2015" name="Genome Announc.">
        <title>Expanding the biotechnology potential of lactobacilli through comparative genomics of 213 strains and associated genera.</title>
        <authorList>
            <person name="Sun Z."/>
            <person name="Harris H.M."/>
            <person name="McCann A."/>
            <person name="Guo C."/>
            <person name="Argimon S."/>
            <person name="Zhang W."/>
            <person name="Yang X."/>
            <person name="Jeffery I.B."/>
            <person name="Cooney J.C."/>
            <person name="Kagawa T.F."/>
            <person name="Liu W."/>
            <person name="Song Y."/>
            <person name="Salvetti E."/>
            <person name="Wrobel A."/>
            <person name="Rasinkangas P."/>
            <person name="Parkhill J."/>
            <person name="Rea M.C."/>
            <person name="O'Sullivan O."/>
            <person name="Ritari J."/>
            <person name="Douillard F.P."/>
            <person name="Paul Ross R."/>
            <person name="Yang R."/>
            <person name="Briner A.E."/>
            <person name="Felis G.E."/>
            <person name="de Vos W.M."/>
            <person name="Barrangou R."/>
            <person name="Klaenhammer T.R."/>
            <person name="Caufield P.W."/>
            <person name="Cui Y."/>
            <person name="Zhang H."/>
            <person name="O'Toole P.W."/>
        </authorList>
    </citation>
    <scope>NUCLEOTIDE SEQUENCE [LARGE SCALE GENOMIC DNA]</scope>
    <source>
        <strain evidence="2 3">DSM 20014</strain>
    </source>
</reference>
<gene>
    <name evidence="2" type="ORF">IV67_GL000602</name>
</gene>
<comment type="caution">
    <text evidence="2">The sequence shown here is derived from an EMBL/GenBank/DDBJ whole genome shotgun (WGS) entry which is preliminary data.</text>
</comment>
<evidence type="ECO:0000259" key="1">
    <source>
        <dbReference type="Pfam" id="PF20038"/>
    </source>
</evidence>
<dbReference type="STRING" id="1620.IV67_GL000602"/>
<protein>
    <recommendedName>
        <fullName evidence="1">Helix-turn-helix domain-containing protein</fullName>
    </recommendedName>
</protein>
<proteinExistence type="predicted"/>
<name>A0A0R2JIF6_9LACO</name>
<evidence type="ECO:0000313" key="3">
    <source>
        <dbReference type="Proteomes" id="UP000051673"/>
    </source>
</evidence>
<dbReference type="Proteomes" id="UP000051673">
    <property type="component" value="Unassembled WGS sequence"/>
</dbReference>
<keyword evidence="3" id="KW-1185">Reference proteome</keyword>
<sequence>MSSKEATKLWGKADDYVRQMLKKYPQKFPEGSVCKFGRQLVVTTEGMEAVTGVKNDELK</sequence>
<dbReference type="EMBL" id="JQCD01000024">
    <property type="protein sequence ID" value="KRN77087.1"/>
    <property type="molecule type" value="Genomic_DNA"/>
</dbReference>
<accession>A0A0R2JIF6</accession>
<feature type="domain" description="Helix-turn-helix" evidence="1">
    <location>
        <begin position="1"/>
        <end position="53"/>
    </location>
</feature>
<dbReference type="InterPro" id="IPR045403">
    <property type="entry name" value="HTH_59_Firmicutes_type"/>
</dbReference>
<dbReference type="Pfam" id="PF20038">
    <property type="entry name" value="HTH_59"/>
    <property type="match status" value="1"/>
</dbReference>
<dbReference type="AlphaFoldDB" id="A0A0R2JIF6"/>
<evidence type="ECO:0000313" key="2">
    <source>
        <dbReference type="EMBL" id="KRN77087.1"/>
    </source>
</evidence>